<evidence type="ECO:0000256" key="7">
    <source>
        <dbReference type="ARBA" id="ARBA00047746"/>
    </source>
</evidence>
<comment type="cofactor">
    <cofactor evidence="9">
        <name>Mn(2+)</name>
        <dbReference type="ChEBI" id="CHEBI:29035"/>
    </cofactor>
    <text evidence="9">Binds 2 manganese ions per subunit.</text>
</comment>
<sequence>MGMDWSLREGYAWAEDKEHCEEYGRMLQADPSKVSARAKKRGLPQLGTLGAGNHYAEIQVVDEIYDMHAAKKMGIDRLGQVCLMIHCGSRGLGHQTATDALVQMEKAMKRDKIEVNDRQLACARIHSKEGQDYLKSMAAAANYAWVNRSSMTFLCRQAFAKQFNTTPDDLDMHVIYDVSHNIAKVEEHISFIEYQLDVKYSSMVVLKRIANLELNNVMNILSGIVWRSASRYQIKYTCWSSQ</sequence>
<evidence type="ECO:0000256" key="3">
    <source>
        <dbReference type="ARBA" id="ARBA00022723"/>
    </source>
</evidence>
<evidence type="ECO:0000313" key="10">
    <source>
        <dbReference type="EMBL" id="PIK42413.1"/>
    </source>
</evidence>
<dbReference type="AlphaFoldDB" id="A0A2G8K373"/>
<dbReference type="SUPFAM" id="SSF103365">
    <property type="entry name" value="Hypothetical protein PH1602"/>
    <property type="match status" value="1"/>
</dbReference>
<dbReference type="GO" id="GO:0046872">
    <property type="term" value="F:metal ion binding"/>
    <property type="evidence" value="ECO:0007669"/>
    <property type="project" value="UniProtKB-KW"/>
</dbReference>
<dbReference type="STRING" id="307972.A0A2G8K373"/>
<evidence type="ECO:0000256" key="4">
    <source>
        <dbReference type="ARBA" id="ARBA00022741"/>
    </source>
</evidence>
<dbReference type="GO" id="GO:0006396">
    <property type="term" value="P:RNA processing"/>
    <property type="evidence" value="ECO:0007669"/>
    <property type="project" value="InterPro"/>
</dbReference>
<dbReference type="Pfam" id="PF01139">
    <property type="entry name" value="RtcB"/>
    <property type="match status" value="1"/>
</dbReference>
<dbReference type="GO" id="GO:0005525">
    <property type="term" value="F:GTP binding"/>
    <property type="evidence" value="ECO:0007669"/>
    <property type="project" value="UniProtKB-KW"/>
</dbReference>
<protein>
    <recommendedName>
        <fullName evidence="1">3'-phosphate/5'-hydroxy nucleic acid ligase</fullName>
        <ecNumber evidence="1">6.5.1.8</ecNumber>
    </recommendedName>
</protein>
<dbReference type="InterPro" id="IPR001233">
    <property type="entry name" value="RtcB"/>
</dbReference>
<evidence type="ECO:0000256" key="9">
    <source>
        <dbReference type="PIRSR" id="PIRSR601233-3"/>
    </source>
</evidence>
<keyword evidence="2 10" id="KW-0436">Ligase</keyword>
<evidence type="ECO:0000256" key="8">
    <source>
        <dbReference type="PIRSR" id="PIRSR601233-2"/>
    </source>
</evidence>
<feature type="binding site" evidence="8">
    <location>
        <begin position="180"/>
        <end position="181"/>
    </location>
    <ligand>
        <name>GMP</name>
        <dbReference type="ChEBI" id="CHEBI:58115"/>
    </ligand>
</feature>
<dbReference type="Proteomes" id="UP000230750">
    <property type="component" value="Unassembled WGS sequence"/>
</dbReference>
<dbReference type="EC" id="6.5.1.8" evidence="1"/>
<keyword evidence="11" id="KW-1185">Reference proteome</keyword>
<evidence type="ECO:0000256" key="5">
    <source>
        <dbReference type="ARBA" id="ARBA00023134"/>
    </source>
</evidence>
<comment type="catalytic activity">
    <reaction evidence="7">
        <text>a 3'-end 3'-phospho-ribonucleotide-RNA + a 5'-end dephospho-ribonucleoside-RNA + GTP = a ribonucleotidyl-ribonucleotide-RNA + GMP + diphosphate</text>
        <dbReference type="Rhea" id="RHEA:68076"/>
        <dbReference type="Rhea" id="RHEA-COMP:10463"/>
        <dbReference type="Rhea" id="RHEA-COMP:13936"/>
        <dbReference type="Rhea" id="RHEA-COMP:17355"/>
        <dbReference type="ChEBI" id="CHEBI:33019"/>
        <dbReference type="ChEBI" id="CHEBI:37565"/>
        <dbReference type="ChEBI" id="CHEBI:58115"/>
        <dbReference type="ChEBI" id="CHEBI:83062"/>
        <dbReference type="ChEBI" id="CHEBI:138284"/>
        <dbReference type="ChEBI" id="CHEBI:173118"/>
        <dbReference type="EC" id="6.5.1.8"/>
    </reaction>
</comment>
<dbReference type="InterPro" id="IPR036025">
    <property type="entry name" value="RtcB-like_sf"/>
</dbReference>
<evidence type="ECO:0000256" key="1">
    <source>
        <dbReference type="ARBA" id="ARBA00012726"/>
    </source>
</evidence>
<dbReference type="PANTHER" id="PTHR11118">
    <property type="entry name" value="RNA-SPLICING LIGASE RTCB HOMOLOG"/>
    <property type="match status" value="1"/>
</dbReference>
<evidence type="ECO:0000313" key="11">
    <source>
        <dbReference type="Proteomes" id="UP000230750"/>
    </source>
</evidence>
<dbReference type="Gene3D" id="3.90.1860.10">
    <property type="entry name" value="tRNA-splicing ligase RtcB"/>
    <property type="match status" value="1"/>
</dbReference>
<reference evidence="10 11" key="1">
    <citation type="journal article" date="2017" name="PLoS Biol.">
        <title>The sea cucumber genome provides insights into morphological evolution and visceral regeneration.</title>
        <authorList>
            <person name="Zhang X."/>
            <person name="Sun L."/>
            <person name="Yuan J."/>
            <person name="Sun Y."/>
            <person name="Gao Y."/>
            <person name="Zhang L."/>
            <person name="Li S."/>
            <person name="Dai H."/>
            <person name="Hamel J.F."/>
            <person name="Liu C."/>
            <person name="Yu Y."/>
            <person name="Liu S."/>
            <person name="Lin W."/>
            <person name="Guo K."/>
            <person name="Jin S."/>
            <person name="Xu P."/>
            <person name="Storey K.B."/>
            <person name="Huan P."/>
            <person name="Zhang T."/>
            <person name="Zhou Y."/>
            <person name="Zhang J."/>
            <person name="Lin C."/>
            <person name="Li X."/>
            <person name="Xing L."/>
            <person name="Huo D."/>
            <person name="Sun M."/>
            <person name="Wang L."/>
            <person name="Mercier A."/>
            <person name="Li F."/>
            <person name="Yang H."/>
            <person name="Xiang J."/>
        </authorList>
    </citation>
    <scope>NUCLEOTIDE SEQUENCE [LARGE SCALE GENOMIC DNA]</scope>
    <source>
        <strain evidence="10">Shaxun</strain>
        <tissue evidence="10">Muscle</tissue>
    </source>
</reference>
<keyword evidence="4 8" id="KW-0547">Nucleotide-binding</keyword>
<dbReference type="GO" id="GO:0003972">
    <property type="term" value="F:RNA ligase (ATP) activity"/>
    <property type="evidence" value="ECO:0007669"/>
    <property type="project" value="TreeGrafter"/>
</dbReference>
<dbReference type="GO" id="GO:0170057">
    <property type="term" value="F:RNA ligase (GTP) activity"/>
    <property type="evidence" value="ECO:0007669"/>
    <property type="project" value="UniProtKB-EC"/>
</dbReference>
<feature type="binding site" evidence="9">
    <location>
        <position position="54"/>
    </location>
    <ligand>
        <name>Mn(2+)</name>
        <dbReference type="ChEBI" id="CHEBI:29035"/>
        <label>1</label>
    </ligand>
</feature>
<feature type="binding site" evidence="9">
    <location>
        <position position="86"/>
    </location>
    <ligand>
        <name>Mn(2+)</name>
        <dbReference type="ChEBI" id="CHEBI:29035"/>
        <label>2</label>
    </ligand>
</feature>
<dbReference type="PANTHER" id="PTHR11118:SF1">
    <property type="entry name" value="RNA-SPLICING LIGASE RTCB HOMOLOG"/>
    <property type="match status" value="1"/>
</dbReference>
<evidence type="ECO:0000256" key="2">
    <source>
        <dbReference type="ARBA" id="ARBA00022598"/>
    </source>
</evidence>
<accession>A0A2G8K373</accession>
<organism evidence="10 11">
    <name type="scientific">Stichopus japonicus</name>
    <name type="common">Sea cucumber</name>
    <dbReference type="NCBI Taxonomy" id="307972"/>
    <lineage>
        <taxon>Eukaryota</taxon>
        <taxon>Metazoa</taxon>
        <taxon>Echinodermata</taxon>
        <taxon>Eleutherozoa</taxon>
        <taxon>Echinozoa</taxon>
        <taxon>Holothuroidea</taxon>
        <taxon>Aspidochirotacea</taxon>
        <taxon>Aspidochirotida</taxon>
        <taxon>Stichopodidae</taxon>
        <taxon>Apostichopus</taxon>
    </lineage>
</organism>
<dbReference type="OrthoDB" id="10249697at2759"/>
<dbReference type="GO" id="GO:0005634">
    <property type="term" value="C:nucleus"/>
    <property type="evidence" value="ECO:0007669"/>
    <property type="project" value="TreeGrafter"/>
</dbReference>
<proteinExistence type="predicted"/>
<keyword evidence="6 9" id="KW-0464">Manganese</keyword>
<evidence type="ECO:0000256" key="6">
    <source>
        <dbReference type="ARBA" id="ARBA00023211"/>
    </source>
</evidence>
<comment type="caution">
    <text evidence="10">The sequence shown here is derived from an EMBL/GenBank/DDBJ whole genome shotgun (WGS) entry which is preliminary data.</text>
</comment>
<name>A0A2G8K373_STIJA</name>
<keyword evidence="5 8" id="KW-0342">GTP-binding</keyword>
<keyword evidence="3 9" id="KW-0479">Metal-binding</keyword>
<dbReference type="GO" id="GO:0072669">
    <property type="term" value="C:tRNA-splicing ligase complex"/>
    <property type="evidence" value="ECO:0007669"/>
    <property type="project" value="TreeGrafter"/>
</dbReference>
<feature type="binding site" evidence="8">
    <location>
        <begin position="53"/>
        <end position="57"/>
    </location>
    <ligand>
        <name>GMP</name>
        <dbReference type="ChEBI" id="CHEBI:58115"/>
    </ligand>
</feature>
<dbReference type="EMBL" id="MRZV01000937">
    <property type="protein sequence ID" value="PIK42413.1"/>
    <property type="molecule type" value="Genomic_DNA"/>
</dbReference>
<gene>
    <name evidence="10" type="ORF">BSL78_20739</name>
</gene>
<feature type="binding site" evidence="9">
    <location>
        <position position="180"/>
    </location>
    <ligand>
        <name>Mn(2+)</name>
        <dbReference type="ChEBI" id="CHEBI:29035"/>
        <label>2</label>
    </ligand>
</feature>